<keyword evidence="1" id="KW-0472">Membrane</keyword>
<evidence type="ECO:0000313" key="2">
    <source>
        <dbReference type="EMBL" id="MBW71550.1"/>
    </source>
</evidence>
<keyword evidence="1" id="KW-1133">Transmembrane helix</keyword>
<proteinExistence type="predicted"/>
<name>A0A2M4D1U1_ANODA</name>
<organism evidence="2">
    <name type="scientific">Anopheles darlingi</name>
    <name type="common">Mosquito</name>
    <dbReference type="NCBI Taxonomy" id="43151"/>
    <lineage>
        <taxon>Eukaryota</taxon>
        <taxon>Metazoa</taxon>
        <taxon>Ecdysozoa</taxon>
        <taxon>Arthropoda</taxon>
        <taxon>Hexapoda</taxon>
        <taxon>Insecta</taxon>
        <taxon>Pterygota</taxon>
        <taxon>Neoptera</taxon>
        <taxon>Endopterygota</taxon>
        <taxon>Diptera</taxon>
        <taxon>Nematocera</taxon>
        <taxon>Culicoidea</taxon>
        <taxon>Culicidae</taxon>
        <taxon>Anophelinae</taxon>
        <taxon>Anopheles</taxon>
    </lineage>
</organism>
<sequence length="84" mass="9010">MIPLRLLLALFCCLVFLLFFCCCCAAVANVVVYYLPVIAIAISLFACLPPASFSRCSRGSATVTSGCARCISHGPEMAHDFECP</sequence>
<feature type="transmembrane region" description="Helical" evidence="1">
    <location>
        <begin position="31"/>
        <end position="48"/>
    </location>
</feature>
<accession>A0A2M4D1U1</accession>
<protein>
    <submittedName>
        <fullName evidence="2">Uncharacterized protein</fullName>
    </submittedName>
</protein>
<dbReference type="EMBL" id="GGFL01007372">
    <property type="protein sequence ID" value="MBW71550.1"/>
    <property type="molecule type" value="Transcribed_RNA"/>
</dbReference>
<keyword evidence="1" id="KW-0812">Transmembrane</keyword>
<reference evidence="2" key="1">
    <citation type="submission" date="2018-01" db="EMBL/GenBank/DDBJ databases">
        <title>An insight into the sialome of Amazonian anophelines.</title>
        <authorList>
            <person name="Ribeiro J.M."/>
            <person name="Scarpassa V."/>
            <person name="Calvo E."/>
        </authorList>
    </citation>
    <scope>NUCLEOTIDE SEQUENCE</scope>
</reference>
<evidence type="ECO:0000256" key="1">
    <source>
        <dbReference type="SAM" id="Phobius"/>
    </source>
</evidence>
<dbReference type="AlphaFoldDB" id="A0A2M4D1U1"/>